<sequence length="103" mass="11418">MWIEACKTGDIEPDDVIGIRHDGVDYAIFRSPEDRFYATAGHCTHERELLCDGLVMDGEIECPRHMGRFNYATGEAQGAPVLVDLRTFPVKVTDGAVYLEVSG</sequence>
<dbReference type="CDD" id="cd03528">
    <property type="entry name" value="Rieske_RO_ferredoxin"/>
    <property type="match status" value="1"/>
</dbReference>
<evidence type="ECO:0000256" key="3">
    <source>
        <dbReference type="ARBA" id="ARBA00023004"/>
    </source>
</evidence>
<reference evidence="7" key="1">
    <citation type="journal article" date="2019" name="Int. J. Syst. Evol. Microbiol.">
        <title>The Global Catalogue of Microorganisms (GCM) 10K type strain sequencing project: providing services to taxonomists for standard genome sequencing and annotation.</title>
        <authorList>
            <consortium name="The Broad Institute Genomics Platform"/>
            <consortium name="The Broad Institute Genome Sequencing Center for Infectious Disease"/>
            <person name="Wu L."/>
            <person name="Ma J."/>
        </authorList>
    </citation>
    <scope>NUCLEOTIDE SEQUENCE [LARGE SCALE GENOMIC DNA]</scope>
    <source>
        <strain evidence="7">JCM 18303</strain>
    </source>
</reference>
<dbReference type="InterPro" id="IPR036922">
    <property type="entry name" value="Rieske_2Fe-2S_sf"/>
</dbReference>
<evidence type="ECO:0000256" key="1">
    <source>
        <dbReference type="ARBA" id="ARBA00022714"/>
    </source>
</evidence>
<gene>
    <name evidence="6" type="ORF">GCM10023321_68860</name>
</gene>
<dbReference type="EMBL" id="BAABJP010000045">
    <property type="protein sequence ID" value="GAA5170969.1"/>
    <property type="molecule type" value="Genomic_DNA"/>
</dbReference>
<keyword evidence="2" id="KW-0479">Metal-binding</keyword>
<dbReference type="Proteomes" id="UP001428817">
    <property type="component" value="Unassembled WGS sequence"/>
</dbReference>
<dbReference type="NCBIfam" id="TIGR02377">
    <property type="entry name" value="MocE_fam_FeS"/>
    <property type="match status" value="1"/>
</dbReference>
<evidence type="ECO:0000313" key="6">
    <source>
        <dbReference type="EMBL" id="GAA5170969.1"/>
    </source>
</evidence>
<dbReference type="Pfam" id="PF00355">
    <property type="entry name" value="Rieske"/>
    <property type="match status" value="1"/>
</dbReference>
<keyword evidence="1" id="KW-0001">2Fe-2S</keyword>
<evidence type="ECO:0000256" key="4">
    <source>
        <dbReference type="ARBA" id="ARBA00023014"/>
    </source>
</evidence>
<organism evidence="6 7">
    <name type="scientific">Pseudonocardia eucalypti</name>
    <dbReference type="NCBI Taxonomy" id="648755"/>
    <lineage>
        <taxon>Bacteria</taxon>
        <taxon>Bacillati</taxon>
        <taxon>Actinomycetota</taxon>
        <taxon>Actinomycetes</taxon>
        <taxon>Pseudonocardiales</taxon>
        <taxon>Pseudonocardiaceae</taxon>
        <taxon>Pseudonocardia</taxon>
    </lineage>
</organism>
<protein>
    <submittedName>
        <fullName evidence="6">MocE family 2Fe-2S type ferredoxin</fullName>
    </submittedName>
</protein>
<accession>A0ABP9R377</accession>
<dbReference type="SUPFAM" id="SSF50022">
    <property type="entry name" value="ISP domain"/>
    <property type="match status" value="1"/>
</dbReference>
<comment type="caution">
    <text evidence="6">The sequence shown here is derived from an EMBL/GenBank/DDBJ whole genome shotgun (WGS) entry which is preliminary data.</text>
</comment>
<dbReference type="InterPro" id="IPR017941">
    <property type="entry name" value="Rieske_2Fe-2S"/>
</dbReference>
<evidence type="ECO:0000256" key="2">
    <source>
        <dbReference type="ARBA" id="ARBA00022723"/>
    </source>
</evidence>
<keyword evidence="4" id="KW-0411">Iron-sulfur</keyword>
<feature type="domain" description="Rieske" evidence="5">
    <location>
        <begin position="3"/>
        <end position="99"/>
    </location>
</feature>
<keyword evidence="7" id="KW-1185">Reference proteome</keyword>
<keyword evidence="3" id="KW-0408">Iron</keyword>
<dbReference type="RefSeq" id="WP_221498470.1">
    <property type="nucleotide sequence ID" value="NZ_BAABJP010000045.1"/>
</dbReference>
<evidence type="ECO:0000259" key="5">
    <source>
        <dbReference type="PROSITE" id="PS51296"/>
    </source>
</evidence>
<dbReference type="Gene3D" id="2.102.10.10">
    <property type="entry name" value="Rieske [2Fe-2S] iron-sulphur domain"/>
    <property type="match status" value="1"/>
</dbReference>
<dbReference type="PROSITE" id="PS51296">
    <property type="entry name" value="RIESKE"/>
    <property type="match status" value="1"/>
</dbReference>
<dbReference type="InterPro" id="IPR012747">
    <property type="entry name" value="MocE_2FeS"/>
</dbReference>
<name>A0ABP9R377_9PSEU</name>
<proteinExistence type="predicted"/>
<evidence type="ECO:0000313" key="7">
    <source>
        <dbReference type="Proteomes" id="UP001428817"/>
    </source>
</evidence>